<dbReference type="Proteomes" id="UP001595976">
    <property type="component" value="Unassembled WGS sequence"/>
</dbReference>
<gene>
    <name evidence="2" type="ORF">ACFPK2_19585</name>
</gene>
<evidence type="ECO:0000313" key="3">
    <source>
        <dbReference type="Proteomes" id="UP001595976"/>
    </source>
</evidence>
<evidence type="ECO:0000256" key="1">
    <source>
        <dbReference type="SAM" id="Phobius"/>
    </source>
</evidence>
<reference evidence="3" key="1">
    <citation type="journal article" date="2019" name="Int. J. Syst. Evol. Microbiol.">
        <title>The Global Catalogue of Microorganisms (GCM) 10K type strain sequencing project: providing services to taxonomists for standard genome sequencing and annotation.</title>
        <authorList>
            <consortium name="The Broad Institute Genomics Platform"/>
            <consortium name="The Broad Institute Genome Sequencing Center for Infectious Disease"/>
            <person name="Wu L."/>
            <person name="Ma J."/>
        </authorList>
    </citation>
    <scope>NUCLEOTIDE SEQUENCE [LARGE SCALE GENOMIC DNA]</scope>
    <source>
        <strain evidence="3">CGMCC 1.15643</strain>
    </source>
</reference>
<name>A0ABW0F9K2_9HYPH</name>
<protein>
    <submittedName>
        <fullName evidence="2">Uncharacterized protein</fullName>
    </submittedName>
</protein>
<sequence length="59" mass="6360">MHGHSADRLRAAAGGRAGLRLRRSQRPVERTTAMDIAMLALGFAFFAASLAYIRACDAL</sequence>
<comment type="caution">
    <text evidence="2">The sequence shown here is derived from an EMBL/GenBank/DDBJ whole genome shotgun (WGS) entry which is preliminary data.</text>
</comment>
<keyword evidence="1" id="KW-0472">Membrane</keyword>
<keyword evidence="1" id="KW-0812">Transmembrane</keyword>
<dbReference type="EMBL" id="JBHSLI010000009">
    <property type="protein sequence ID" value="MFC5295200.1"/>
    <property type="molecule type" value="Genomic_DNA"/>
</dbReference>
<keyword evidence="3" id="KW-1185">Reference proteome</keyword>
<evidence type="ECO:0000313" key="2">
    <source>
        <dbReference type="EMBL" id="MFC5295200.1"/>
    </source>
</evidence>
<proteinExistence type="predicted"/>
<dbReference type="RefSeq" id="WP_158444837.1">
    <property type="nucleotide sequence ID" value="NZ_JAOAOS010000010.1"/>
</dbReference>
<organism evidence="2 3">
    <name type="scientific">Bosea minatitlanensis</name>
    <dbReference type="NCBI Taxonomy" id="128782"/>
    <lineage>
        <taxon>Bacteria</taxon>
        <taxon>Pseudomonadati</taxon>
        <taxon>Pseudomonadota</taxon>
        <taxon>Alphaproteobacteria</taxon>
        <taxon>Hyphomicrobiales</taxon>
        <taxon>Boseaceae</taxon>
        <taxon>Bosea</taxon>
    </lineage>
</organism>
<feature type="transmembrane region" description="Helical" evidence="1">
    <location>
        <begin position="32"/>
        <end position="53"/>
    </location>
</feature>
<accession>A0ABW0F9K2</accession>
<keyword evidence="1" id="KW-1133">Transmembrane helix</keyword>